<gene>
    <name evidence="3" type="ORF">ABFG95_11905</name>
</gene>
<dbReference type="AlphaFoldDB" id="A0AAU7LGW8"/>
<name>A0AAU7LGW8_9BURK</name>
<keyword evidence="1" id="KW-0175">Coiled coil</keyword>
<protein>
    <submittedName>
        <fullName evidence="3">Tape measure protein</fullName>
    </submittedName>
</protein>
<dbReference type="InterPro" id="IPR013491">
    <property type="entry name" value="Tape_meas_N"/>
</dbReference>
<evidence type="ECO:0000256" key="1">
    <source>
        <dbReference type="SAM" id="Coils"/>
    </source>
</evidence>
<dbReference type="EMBL" id="CP157584">
    <property type="protein sequence ID" value="XBP01145.1"/>
    <property type="molecule type" value="Genomic_DNA"/>
</dbReference>
<feature type="coiled-coil region" evidence="1">
    <location>
        <begin position="466"/>
        <end position="493"/>
    </location>
</feature>
<evidence type="ECO:0000259" key="2">
    <source>
        <dbReference type="Pfam" id="PF20155"/>
    </source>
</evidence>
<dbReference type="RefSeq" id="WP_348995917.1">
    <property type="nucleotide sequence ID" value="NZ_CP157584.1"/>
</dbReference>
<sequence>MAKKLREIVVAVTADTGAYQREMNRASRMGGEYFKAVENGARRADTAYQRNAAAIRMQITELAGATSAIQEYARAAASAFAGVKLLQYADEWGQISSRLKIATSDQDAFNSAQDRLMTISGRVYKEYGQTAELFIRSNESLAQLGYTSEQTLDLVEAFSYGLTVSSASSEKAGKAVNALSKAIQTGKMSMEQFDSLISAAPRLQQALAESLGVTNAQLRQMVADGKLTTAELIKVSSQIKKMGQEADAMPVTVADAFTRLTNEIRRYVGEVNQARGVTEYLTDGMNVLSNNIGLVMKAGVVAGAGYFAKNLGAMGIEAAKATAAVIANRKELIAHARAQVQVTQAELMRAKASAAYAVEALAVARGTALETKMKIQVAEANMAVTATTNAAAAAQRNYAAVTSVARIAGSGLLSLLGGPAGLIGLAASAAAGWLLFRDNTKSAAAELVAMKGPMDDVIAKFKELNAVQRESAIKKQEKELEAARKRIAKGFHELERASQMAGAGPAFESFREELSALADSSLPFDELQSKLVGLVNGLGAVVGPSSHMRASMMEVVDSVLQARKQVDEASAKLGRFNEEQAKVASGARAMGAAITSAIGGMASAEWDKYLKNLTTARDLIGLTAQQAGEYKAKADGASQAQAVLAGAVAGQAEAAQKLQKATEEKDGKAIAGAKATLLELVKVEAQQRAIIASAQEAARLQSEIARGKLALSPEELNRMVAAAGAAARQTALTAGIQRTEDQISAIGKNALPSKSARSSGDSWKRWVKERQAEAAAQNELAAAYLKGGAAVEQATQAKRIEDEVIRQNGKHRAEIVELLNAEAVARRNADASKQIADMGKEIALIDAKTEAERVLWETQNGAYAALDGNIKKALVGRAQELDLTRKAAARKAYIGQVTGRTEADETLEKMGLLADAFDKNEVSVDQYNRELGKLTGEGLNDLTQFALQGARNIQSYLGDGLYQAVTRKFEGIANAFFDMLARMTTQAAAAKLGEALFGNFGQTSQIGGLVGMIGGAMGAMAGEGASSLPTTASWAMPKYAKGGAFTNGVVDSPIAFPAGVMGEAGPEAIMPLHRGPDGSLGVRAEFPSVSGGGGRAGGLGGATQITINVDRRGDTSSSSSEGAEDLEQGLASVVQAYVRRFVPAEINKSFRSAGALWNAKNGRNP</sequence>
<dbReference type="NCBIfam" id="TIGR02675">
    <property type="entry name" value="tape_meas_nterm"/>
    <property type="match status" value="1"/>
</dbReference>
<dbReference type="Pfam" id="PF20155">
    <property type="entry name" value="TMP_3"/>
    <property type="match status" value="1"/>
</dbReference>
<reference evidence="3" key="1">
    <citation type="submission" date="2024-05" db="EMBL/GenBank/DDBJ databases">
        <title>Transcriptome analysis of the degradation process of organic nitrogen by two heterotrophic nitrifying and aerobic denitrifying bacteria, Achromobacter sp. HNDS-1 and Enterobacter sp. HNDS-6.</title>
        <authorList>
            <person name="Huang Y."/>
        </authorList>
    </citation>
    <scope>NUCLEOTIDE SEQUENCE</scope>
    <source>
        <strain evidence="3">HNDS-1</strain>
    </source>
</reference>
<organism evidence="3">
    <name type="scientific">Achromobacter sp. HNDS-1</name>
    <dbReference type="NCBI Taxonomy" id="3151598"/>
    <lineage>
        <taxon>Bacteria</taxon>
        <taxon>Pseudomonadati</taxon>
        <taxon>Pseudomonadota</taxon>
        <taxon>Betaproteobacteria</taxon>
        <taxon>Burkholderiales</taxon>
        <taxon>Alcaligenaceae</taxon>
        <taxon>Achromobacter</taxon>
    </lineage>
</organism>
<feature type="domain" description="Tape measure protein N-terminal" evidence="2">
    <location>
        <begin position="85"/>
        <end position="273"/>
    </location>
</feature>
<accession>A0AAU7LGW8</accession>
<dbReference type="KEGG" id="achh:ABFG95_11905"/>
<proteinExistence type="predicted"/>
<evidence type="ECO:0000313" key="3">
    <source>
        <dbReference type="EMBL" id="XBP01145.1"/>
    </source>
</evidence>